<proteinExistence type="inferred from homology"/>
<dbReference type="PANTHER" id="PTHR30615">
    <property type="entry name" value="UNCHARACTERIZED PROTEIN YJBQ-RELATED"/>
    <property type="match status" value="1"/>
</dbReference>
<dbReference type="Gene3D" id="2.60.120.460">
    <property type="entry name" value="YjbQ-like"/>
    <property type="match status" value="1"/>
</dbReference>
<dbReference type="PIRSF" id="PIRSF004681">
    <property type="entry name" value="UCP004681"/>
    <property type="match status" value="1"/>
</dbReference>
<gene>
    <name evidence="2" type="ORF">GXY80_04130</name>
</gene>
<dbReference type="PANTHER" id="PTHR30615:SF8">
    <property type="entry name" value="UPF0047 PROTEIN C4A8.02C"/>
    <property type="match status" value="1"/>
</dbReference>
<organism evidence="2 3">
    <name type="scientific">Syntrophorhabdus aromaticivorans</name>
    <dbReference type="NCBI Taxonomy" id="328301"/>
    <lineage>
        <taxon>Bacteria</taxon>
        <taxon>Pseudomonadati</taxon>
        <taxon>Thermodesulfobacteriota</taxon>
        <taxon>Syntrophorhabdia</taxon>
        <taxon>Syntrophorhabdales</taxon>
        <taxon>Syntrophorhabdaceae</taxon>
        <taxon>Syntrophorhabdus</taxon>
    </lineage>
</organism>
<evidence type="ECO:0000313" key="2">
    <source>
        <dbReference type="EMBL" id="NLW34658.1"/>
    </source>
</evidence>
<dbReference type="InterPro" id="IPR001602">
    <property type="entry name" value="UPF0047_YjbQ-like"/>
</dbReference>
<sequence>MVEIRIKTSRRVEARNITREVSKAVQGRAGSLLHAYTPHTTCGLTINEEADPHVMQDIMESLDRMVPRNYPYKHMEGNSDAHIKSMITGCAVTVPFSQGAPALGTWQGIFLMEFDGPRERKVFITIIE</sequence>
<evidence type="ECO:0000313" key="3">
    <source>
        <dbReference type="Proteomes" id="UP000777265"/>
    </source>
</evidence>
<reference evidence="2" key="2">
    <citation type="submission" date="2020-01" db="EMBL/GenBank/DDBJ databases">
        <authorList>
            <person name="Campanaro S."/>
        </authorList>
    </citation>
    <scope>NUCLEOTIDE SEQUENCE</scope>
    <source>
        <strain evidence="2">AS06rmzACSIP_7</strain>
    </source>
</reference>
<name>A0A351U158_9BACT</name>
<dbReference type="SUPFAM" id="SSF111038">
    <property type="entry name" value="YjbQ-like"/>
    <property type="match status" value="1"/>
</dbReference>
<dbReference type="AlphaFoldDB" id="A0A351U158"/>
<protein>
    <submittedName>
        <fullName evidence="2">YjbQ family protein</fullName>
    </submittedName>
</protein>
<comment type="caution">
    <text evidence="2">The sequence shown here is derived from an EMBL/GenBank/DDBJ whole genome shotgun (WGS) entry which is preliminary data.</text>
</comment>
<reference evidence="2" key="1">
    <citation type="journal article" date="2020" name="Biotechnol. Biofuels">
        <title>New insights from the biogas microbiome by comprehensive genome-resolved metagenomics of nearly 1600 species originating from multiple anaerobic digesters.</title>
        <authorList>
            <person name="Campanaro S."/>
            <person name="Treu L."/>
            <person name="Rodriguez-R L.M."/>
            <person name="Kovalovszki A."/>
            <person name="Ziels R.M."/>
            <person name="Maus I."/>
            <person name="Zhu X."/>
            <person name="Kougias P.G."/>
            <person name="Basile A."/>
            <person name="Luo G."/>
            <person name="Schluter A."/>
            <person name="Konstantinidis K.T."/>
            <person name="Angelidaki I."/>
        </authorList>
    </citation>
    <scope>NUCLEOTIDE SEQUENCE</scope>
    <source>
        <strain evidence="2">AS06rmzACSIP_7</strain>
    </source>
</reference>
<dbReference type="STRING" id="909663.GCA_000512235_01030"/>
<dbReference type="Pfam" id="PF01894">
    <property type="entry name" value="YjbQ"/>
    <property type="match status" value="1"/>
</dbReference>
<accession>A0A351U158</accession>
<dbReference type="EMBL" id="JAAYEE010000071">
    <property type="protein sequence ID" value="NLW34658.1"/>
    <property type="molecule type" value="Genomic_DNA"/>
</dbReference>
<dbReference type="Proteomes" id="UP000777265">
    <property type="component" value="Unassembled WGS sequence"/>
</dbReference>
<dbReference type="InterPro" id="IPR035917">
    <property type="entry name" value="YjbQ-like_sf"/>
</dbReference>
<comment type="similarity">
    <text evidence="1">Belongs to the UPF0047 family.</text>
</comment>
<dbReference type="NCBIfam" id="TIGR00149">
    <property type="entry name" value="TIGR00149_YjbQ"/>
    <property type="match status" value="1"/>
</dbReference>
<evidence type="ECO:0000256" key="1">
    <source>
        <dbReference type="ARBA" id="ARBA00005534"/>
    </source>
</evidence>